<dbReference type="SFLD" id="SFLDG01140">
    <property type="entry name" value="C2.B:_Phosphomannomutase_and_P"/>
    <property type="match status" value="1"/>
</dbReference>
<sequence>MTDIRLLISDVDGTLVRSDKTLSDAVIAAAGRLEAAGIMMSLISARPPSGIGWIAGRLGLKGAIGAFNGGTLLGGDGSILRAERLAADTAAAALSAIDRPDVIKWLFADGQWHTDRLDDHYTPRERRSANQEPVVCTDFGRFLDRVDKIVAVSADHAMLAGLEAAVAGTLGDGANVARSQPYYLDITAPAANKGDGVAALAEAAGVTLDEVVVIGDQYNDLPMFRRAGRAIAMGQAPEDVRRAAADVTDSNDEDGVASAIDRLLAR</sequence>
<reference evidence="1 2" key="1">
    <citation type="submission" date="2021-06" db="EMBL/GenBank/DDBJ databases">
        <title>Sphingomonas sp. XMGL2, whole genome shotgun sequencing project.</title>
        <authorList>
            <person name="Zhao G."/>
            <person name="Shen L."/>
        </authorList>
    </citation>
    <scope>NUCLEOTIDE SEQUENCE [LARGE SCALE GENOMIC DNA]</scope>
    <source>
        <strain evidence="1 2">XMGL2</strain>
    </source>
</reference>
<dbReference type="Pfam" id="PF08282">
    <property type="entry name" value="Hydrolase_3"/>
    <property type="match status" value="1"/>
</dbReference>
<dbReference type="NCBIfam" id="TIGR00099">
    <property type="entry name" value="Cof-subfamily"/>
    <property type="match status" value="1"/>
</dbReference>
<dbReference type="RefSeq" id="WP_216323694.1">
    <property type="nucleotide sequence ID" value="NZ_JAHKRT010000004.1"/>
</dbReference>
<evidence type="ECO:0000313" key="2">
    <source>
        <dbReference type="Proteomes" id="UP000776276"/>
    </source>
</evidence>
<proteinExistence type="predicted"/>
<protein>
    <submittedName>
        <fullName evidence="1">Cof-type HAD-IIB family hydrolase</fullName>
    </submittedName>
</protein>
<organism evidence="1 2">
    <name type="scientific">Sphingomonas quercus</name>
    <dbReference type="NCBI Taxonomy" id="2842451"/>
    <lineage>
        <taxon>Bacteria</taxon>
        <taxon>Pseudomonadati</taxon>
        <taxon>Pseudomonadota</taxon>
        <taxon>Alphaproteobacteria</taxon>
        <taxon>Sphingomonadales</taxon>
        <taxon>Sphingomonadaceae</taxon>
        <taxon>Sphingomonas</taxon>
    </lineage>
</organism>
<dbReference type="PANTHER" id="PTHR10000">
    <property type="entry name" value="PHOSPHOSERINE PHOSPHATASE"/>
    <property type="match status" value="1"/>
</dbReference>
<dbReference type="InterPro" id="IPR006379">
    <property type="entry name" value="HAD-SF_hydro_IIB"/>
</dbReference>
<dbReference type="GO" id="GO:0016787">
    <property type="term" value="F:hydrolase activity"/>
    <property type="evidence" value="ECO:0007669"/>
    <property type="project" value="UniProtKB-KW"/>
</dbReference>
<comment type="caution">
    <text evidence="1">The sequence shown here is derived from an EMBL/GenBank/DDBJ whole genome shotgun (WGS) entry which is preliminary data.</text>
</comment>
<accession>A0ABS6BIT6</accession>
<dbReference type="Proteomes" id="UP000776276">
    <property type="component" value="Unassembled WGS sequence"/>
</dbReference>
<keyword evidence="1" id="KW-0378">Hydrolase</keyword>
<name>A0ABS6BIT6_9SPHN</name>
<dbReference type="NCBIfam" id="TIGR01484">
    <property type="entry name" value="HAD-SF-IIB"/>
    <property type="match status" value="1"/>
</dbReference>
<dbReference type="SFLD" id="SFLDS00003">
    <property type="entry name" value="Haloacid_Dehalogenase"/>
    <property type="match status" value="1"/>
</dbReference>
<gene>
    <name evidence="1" type="ORF">KOF26_09470</name>
</gene>
<dbReference type="PANTHER" id="PTHR10000:SF8">
    <property type="entry name" value="HAD SUPERFAMILY HYDROLASE-LIKE, TYPE 3"/>
    <property type="match status" value="1"/>
</dbReference>
<evidence type="ECO:0000313" key="1">
    <source>
        <dbReference type="EMBL" id="MBU3078094.1"/>
    </source>
</evidence>
<keyword evidence="2" id="KW-1185">Reference proteome</keyword>
<dbReference type="EMBL" id="JAHKRT010000004">
    <property type="protein sequence ID" value="MBU3078094.1"/>
    <property type="molecule type" value="Genomic_DNA"/>
</dbReference>
<dbReference type="InterPro" id="IPR000150">
    <property type="entry name" value="Cof"/>
</dbReference>